<proteinExistence type="predicted"/>
<name>A0ABY6H161_9GAMM</name>
<reference evidence="1" key="1">
    <citation type="submission" date="2022-10" db="EMBL/GenBank/DDBJ databases">
        <title>Completed Genome Sequence of two octocoral isolated bacterium, Endozoicomonas euniceicola EF212T and Endozoicomonas gorgoniicola PS125T.</title>
        <authorList>
            <person name="Chiou Y.-J."/>
            <person name="Chen Y.-H."/>
        </authorList>
    </citation>
    <scope>NUCLEOTIDE SEQUENCE</scope>
    <source>
        <strain evidence="1">EF212</strain>
    </source>
</reference>
<protein>
    <submittedName>
        <fullName evidence="1">Uncharacterized protein</fullName>
    </submittedName>
</protein>
<dbReference type="EMBL" id="CP103300">
    <property type="protein sequence ID" value="UYM18783.1"/>
    <property type="molecule type" value="Genomic_DNA"/>
</dbReference>
<gene>
    <name evidence="1" type="ORF">NX720_04695</name>
</gene>
<organism evidence="1 2">
    <name type="scientific">Endozoicomonas euniceicola</name>
    <dbReference type="NCBI Taxonomy" id="1234143"/>
    <lineage>
        <taxon>Bacteria</taxon>
        <taxon>Pseudomonadati</taxon>
        <taxon>Pseudomonadota</taxon>
        <taxon>Gammaproteobacteria</taxon>
        <taxon>Oceanospirillales</taxon>
        <taxon>Endozoicomonadaceae</taxon>
        <taxon>Endozoicomonas</taxon>
    </lineage>
</organism>
<evidence type="ECO:0000313" key="2">
    <source>
        <dbReference type="Proteomes" id="UP001163255"/>
    </source>
</evidence>
<accession>A0ABY6H161</accession>
<evidence type="ECO:0000313" key="1">
    <source>
        <dbReference type="EMBL" id="UYM18783.1"/>
    </source>
</evidence>
<keyword evidence="2" id="KW-1185">Reference proteome</keyword>
<dbReference type="Proteomes" id="UP001163255">
    <property type="component" value="Chromosome"/>
</dbReference>
<sequence length="28" mass="2876">MCYACMQAMGMAVSGDLPILLSLTGKIG</sequence>